<dbReference type="PANTHER" id="PTHR37525">
    <property type="entry name" value="UPF0175 PROTEIN SSL1255"/>
    <property type="match status" value="1"/>
</dbReference>
<comment type="similarity">
    <text evidence="1">Belongs to the UPF0175 family.</text>
</comment>
<dbReference type="InterPro" id="IPR005368">
    <property type="entry name" value="UPF0175"/>
</dbReference>
<dbReference type="InterPro" id="IPR052264">
    <property type="entry name" value="UPF0175_domain"/>
</dbReference>
<gene>
    <name evidence="2" type="ORF">L6773_21255</name>
</gene>
<organism evidence="2 3">
    <name type="scientific">Rhodohalobacter sulfatireducens</name>
    <dbReference type="NCBI Taxonomy" id="2911366"/>
    <lineage>
        <taxon>Bacteria</taxon>
        <taxon>Pseudomonadati</taxon>
        <taxon>Balneolota</taxon>
        <taxon>Balneolia</taxon>
        <taxon>Balneolales</taxon>
        <taxon>Balneolaceae</taxon>
        <taxon>Rhodohalobacter</taxon>
    </lineage>
</organism>
<protein>
    <submittedName>
        <fullName evidence="2">UPF0175 family protein</fullName>
    </submittedName>
</protein>
<sequence length="82" mass="9612">MSYRITLDIPEESFSALRQNPDDFAKELLHAALSKWYEQGLISQSKATEISQLSRQEFLEVLKKYNVSPFQYTPDELEKEIQ</sequence>
<evidence type="ECO:0000313" key="3">
    <source>
        <dbReference type="Proteomes" id="UP001165366"/>
    </source>
</evidence>
<dbReference type="Proteomes" id="UP001165366">
    <property type="component" value="Unassembled WGS sequence"/>
</dbReference>
<evidence type="ECO:0000313" key="2">
    <source>
        <dbReference type="EMBL" id="MCG2591109.1"/>
    </source>
</evidence>
<accession>A0ABS9KJU7</accession>
<dbReference type="RefSeq" id="WP_237856661.1">
    <property type="nucleotide sequence ID" value="NZ_JAKLWS010000081.1"/>
</dbReference>
<dbReference type="EMBL" id="JAKLWS010000081">
    <property type="protein sequence ID" value="MCG2591109.1"/>
    <property type="molecule type" value="Genomic_DNA"/>
</dbReference>
<keyword evidence="3" id="KW-1185">Reference proteome</keyword>
<reference evidence="2" key="1">
    <citation type="submission" date="2022-01" db="EMBL/GenBank/DDBJ databases">
        <authorList>
            <person name="Wang Y."/>
        </authorList>
    </citation>
    <scope>NUCLEOTIDE SEQUENCE</scope>
    <source>
        <strain evidence="2">WB101</strain>
    </source>
</reference>
<evidence type="ECO:0000256" key="1">
    <source>
        <dbReference type="ARBA" id="ARBA00005651"/>
    </source>
</evidence>
<dbReference type="Pfam" id="PF03683">
    <property type="entry name" value="UPF0175"/>
    <property type="match status" value="1"/>
</dbReference>
<reference evidence="2" key="2">
    <citation type="submission" date="2024-05" db="EMBL/GenBank/DDBJ databases">
        <title>Rhodohalobacter halophilus gen. nov., sp. nov., a moderately halophilic member of the family Balneolaceae.</title>
        <authorList>
            <person name="Xia J."/>
        </authorList>
    </citation>
    <scope>NUCLEOTIDE SEQUENCE</scope>
    <source>
        <strain evidence="2">WB101</strain>
    </source>
</reference>
<comment type="caution">
    <text evidence="2">The sequence shown here is derived from an EMBL/GenBank/DDBJ whole genome shotgun (WGS) entry which is preliminary data.</text>
</comment>
<dbReference type="PANTHER" id="PTHR37525:SF1">
    <property type="entry name" value="UPF0175 PROTEIN SSL1255"/>
    <property type="match status" value="1"/>
</dbReference>
<name>A0ABS9KJU7_9BACT</name>
<proteinExistence type="inferred from homology"/>